<comment type="caution">
    <text evidence="2">The sequence shown here is derived from an EMBL/GenBank/DDBJ whole genome shotgun (WGS) entry which is preliminary data.</text>
</comment>
<keyword evidence="3" id="KW-1185">Reference proteome</keyword>
<comment type="pathway">
    <text evidence="1">Protein modification; protein ubiquitination.</text>
</comment>
<dbReference type="Proteomes" id="UP000031668">
    <property type="component" value="Unassembled WGS sequence"/>
</dbReference>
<dbReference type="GO" id="GO:0000151">
    <property type="term" value="C:ubiquitin ligase complex"/>
    <property type="evidence" value="ECO:0007669"/>
    <property type="project" value="TreeGrafter"/>
</dbReference>
<dbReference type="PANTHER" id="PTHR21497">
    <property type="entry name" value="UBIQUITIN LIGASE E3 ALPHA-RELATED"/>
    <property type="match status" value="1"/>
</dbReference>
<evidence type="ECO:0000313" key="2">
    <source>
        <dbReference type="EMBL" id="KII72098.1"/>
    </source>
</evidence>
<dbReference type="PANTHER" id="PTHR21497:SF24">
    <property type="entry name" value="E3 UBIQUITIN-PROTEIN LIGASE UBR1"/>
    <property type="match status" value="1"/>
</dbReference>
<dbReference type="GO" id="GO:0008270">
    <property type="term" value="F:zinc ion binding"/>
    <property type="evidence" value="ECO:0007669"/>
    <property type="project" value="UniProtKB-UniRule"/>
</dbReference>
<dbReference type="GO" id="GO:0071596">
    <property type="term" value="P:ubiquitin-dependent protein catabolic process via the N-end rule pathway"/>
    <property type="evidence" value="ECO:0007669"/>
    <property type="project" value="UniProtKB-UniRule"/>
</dbReference>
<dbReference type="GO" id="GO:0061630">
    <property type="term" value="F:ubiquitin protein ligase activity"/>
    <property type="evidence" value="ECO:0007669"/>
    <property type="project" value="UniProtKB-UniRule"/>
</dbReference>
<dbReference type="OrthoDB" id="26387at2759"/>
<proteinExistence type="inferred from homology"/>
<keyword evidence="1" id="KW-0862">Zinc</keyword>
<dbReference type="AlphaFoldDB" id="A0A0C2JRS2"/>
<organism evidence="2 3">
    <name type="scientific">Thelohanellus kitauei</name>
    <name type="common">Myxosporean</name>
    <dbReference type="NCBI Taxonomy" id="669202"/>
    <lineage>
        <taxon>Eukaryota</taxon>
        <taxon>Metazoa</taxon>
        <taxon>Cnidaria</taxon>
        <taxon>Myxozoa</taxon>
        <taxon>Myxosporea</taxon>
        <taxon>Bivalvulida</taxon>
        <taxon>Platysporina</taxon>
        <taxon>Myxobolidae</taxon>
        <taxon>Thelohanellus</taxon>
    </lineage>
</organism>
<reference evidence="2 3" key="1">
    <citation type="journal article" date="2014" name="Genome Biol. Evol.">
        <title>The genome of the myxosporean Thelohanellus kitauei shows adaptations to nutrient acquisition within its fish host.</title>
        <authorList>
            <person name="Yang Y."/>
            <person name="Xiong J."/>
            <person name="Zhou Z."/>
            <person name="Huo F."/>
            <person name="Miao W."/>
            <person name="Ran C."/>
            <person name="Liu Y."/>
            <person name="Zhang J."/>
            <person name="Feng J."/>
            <person name="Wang M."/>
            <person name="Wang M."/>
            <person name="Wang L."/>
            <person name="Yao B."/>
        </authorList>
    </citation>
    <scope>NUCLEOTIDE SEQUENCE [LARGE SCALE GENOMIC DNA]</scope>
    <source>
        <strain evidence="2">Wuqing</strain>
    </source>
</reference>
<dbReference type="EMBL" id="JWZT01001390">
    <property type="protein sequence ID" value="KII72098.1"/>
    <property type="molecule type" value="Genomic_DNA"/>
</dbReference>
<keyword evidence="1" id="KW-0808">Transferase</keyword>
<dbReference type="InterPro" id="IPR039164">
    <property type="entry name" value="UBR1-like"/>
</dbReference>
<keyword evidence="1" id="KW-0863">Zinc-finger</keyword>
<dbReference type="EC" id="2.3.2.27" evidence="1"/>
<accession>A0A0C2JRS2</accession>
<keyword evidence="1" id="KW-0479">Metal-binding</keyword>
<evidence type="ECO:0000313" key="3">
    <source>
        <dbReference type="Proteomes" id="UP000031668"/>
    </source>
</evidence>
<dbReference type="UniPathway" id="UPA00143"/>
<evidence type="ECO:0000256" key="1">
    <source>
        <dbReference type="RuleBase" id="RU366018"/>
    </source>
</evidence>
<protein>
    <recommendedName>
        <fullName evidence="1">E3 ubiquitin-protein ligase</fullName>
        <ecNumber evidence="1">2.3.2.27</ecNumber>
    </recommendedName>
</protein>
<comment type="similarity">
    <text evidence="1">Belongs to the E3 ubiquitin-protein ligase UBR1-like family.</text>
</comment>
<dbReference type="GO" id="GO:0005737">
    <property type="term" value="C:cytoplasm"/>
    <property type="evidence" value="ECO:0007669"/>
    <property type="project" value="TreeGrafter"/>
</dbReference>
<keyword evidence="1" id="KW-0833">Ubl conjugation pathway</keyword>
<gene>
    <name evidence="2" type="ORF">RF11_00510</name>
</gene>
<sequence length="975" mass="113985">MRDPLVDKIQTKIEIILSRAIVVACDEGIGNPGCTYDDTRFIYLVIEPLLELAFFDNNDDLKNQISSPNEYLKNFIYLILEGLKTTCYNCGKGFRCHLCHELQKGTSTQSKVPRKEGAVCNSNFLDFMKNYLEQNSTNFETSPGHKQIPPIFVNRLKIIIQSLFEYLDLICYQDQELEEKIEESIFMKADAEKIYVCYEHRTNTLARERKRLFSNARKYCVVLFESRAEDPQHIDRILSNSNIILPNSSLFLNSECCGYLCIKSRLNKNNSDALCSEINRFIRTHLQESGILCRVIKKSTLFLIQLACPLMRFINIIYLSTPELRYIVPEILFKQTNLAYNLFFNMGLYMGFRQHGYKILFCMLFHYDEGAQLFGQYYLSVFSDLLASMLKENNIRNYIHDITRKFIDSPNLLVYLVENGFLTRVIDFISLVLTNICFHRTLEFGMDRTFCNLCQRELFYFYDTIKTLKCVFLCPESMNIPSENLKNEVRKAGHRLIQMCDAFDNIPIMQLSKIVTLNFLNYNQFCQFIKKLYITVCHYFSWVVFFKDTACEIIGIFFTTLKNNQLDPTLYTPTGGLIYKLLHMRTVEHNPFLVYNLSQRLFYDVWTRCTANNVISLSFKNLTYEDLPYLIGICQAAMVTLSLEMGYVRNINKEVEYSWRYSQPEAFSHIFIQDFSAIQCLMSILDPDTFLKYLILNFFSEKAAKASIITPLALVVSMVSFTDNQLQKFLVFLYNVLTERHFVGKLMNPAAYFLERRIIHFLAIKERTPSEMKKFIKSCCLTCETLNNGSDSASVNEILNRISYNTNMDDNGNRYALVHLYYSLVNPFYFLNDSINMQELHENLYSFQSENKYIFQIHPIVDVQDHFQKMNDFVFSQVFLDLILTAFNRWCVCPLETRRSLDQLLMIVMMCLCLILTASRDPTIYYQYGKLITFIFGLDPFKSQGILKILISQYHTITNPIAQSIVNHFIFLSKN</sequence>
<name>A0A0C2JRS2_THEKT</name>
<comment type="function">
    <text evidence="1">Ubiquitin ligase protein which is a component of the N-end rule pathway. Recognizes and binds to proteins bearing specific N-terminal residues that are destabilizing according to the N-end rule, leading to their ubiquitination and subsequent degradation.</text>
</comment>
<comment type="catalytic activity">
    <reaction evidence="1">
        <text>S-ubiquitinyl-[E2 ubiquitin-conjugating enzyme]-L-cysteine + [acceptor protein]-L-lysine = [E2 ubiquitin-conjugating enzyme]-L-cysteine + N(6)-ubiquitinyl-[acceptor protein]-L-lysine.</text>
        <dbReference type="EC" id="2.3.2.27"/>
    </reaction>
</comment>
<dbReference type="GO" id="GO:0016567">
    <property type="term" value="P:protein ubiquitination"/>
    <property type="evidence" value="ECO:0007669"/>
    <property type="project" value="UniProtKB-UniRule"/>
</dbReference>